<dbReference type="InterPro" id="IPR013766">
    <property type="entry name" value="Thioredoxin_domain"/>
</dbReference>
<reference evidence="4 5" key="1">
    <citation type="submission" date="2023-09" db="EMBL/GenBank/DDBJ databases">
        <authorList>
            <person name="Rey-Velasco X."/>
        </authorList>
    </citation>
    <scope>NUCLEOTIDE SEQUENCE [LARGE SCALE GENOMIC DNA]</scope>
    <source>
        <strain evidence="4 5">W345</strain>
    </source>
</reference>
<keyword evidence="1" id="KW-0676">Redox-active center</keyword>
<evidence type="ECO:0000313" key="4">
    <source>
        <dbReference type="EMBL" id="MDT0496889.1"/>
    </source>
</evidence>
<name>A0ABU2WGX8_9GAMM</name>
<dbReference type="PANTHER" id="PTHR42852:SF17">
    <property type="entry name" value="THIOREDOXIN-LIKE PROTEIN HI_1115"/>
    <property type="match status" value="1"/>
</dbReference>
<dbReference type="EMBL" id="JAVRIC010000006">
    <property type="protein sequence ID" value="MDT0496889.1"/>
    <property type="molecule type" value="Genomic_DNA"/>
</dbReference>
<dbReference type="RefSeq" id="WP_311364283.1">
    <property type="nucleotide sequence ID" value="NZ_JAVRIC010000006.1"/>
</dbReference>
<evidence type="ECO:0000256" key="2">
    <source>
        <dbReference type="SAM" id="SignalP"/>
    </source>
</evidence>
<dbReference type="InterPro" id="IPR050553">
    <property type="entry name" value="Thioredoxin_ResA/DsbE_sf"/>
</dbReference>
<evidence type="ECO:0000256" key="1">
    <source>
        <dbReference type="ARBA" id="ARBA00023284"/>
    </source>
</evidence>
<comment type="caution">
    <text evidence="4">The sequence shown here is derived from an EMBL/GenBank/DDBJ whole genome shotgun (WGS) entry which is preliminary data.</text>
</comment>
<dbReference type="Gene3D" id="3.40.30.10">
    <property type="entry name" value="Glutaredoxin"/>
    <property type="match status" value="1"/>
</dbReference>
<protein>
    <submittedName>
        <fullName evidence="4">Redoxin family protein</fullName>
    </submittedName>
</protein>
<dbReference type="PROSITE" id="PS00194">
    <property type="entry name" value="THIOREDOXIN_1"/>
    <property type="match status" value="1"/>
</dbReference>
<dbReference type="InterPro" id="IPR017937">
    <property type="entry name" value="Thioredoxin_CS"/>
</dbReference>
<organism evidence="4 5">
    <name type="scientific">Banduia mediterranea</name>
    <dbReference type="NCBI Taxonomy" id="3075609"/>
    <lineage>
        <taxon>Bacteria</taxon>
        <taxon>Pseudomonadati</taxon>
        <taxon>Pseudomonadota</taxon>
        <taxon>Gammaproteobacteria</taxon>
        <taxon>Nevskiales</taxon>
        <taxon>Algiphilaceae</taxon>
        <taxon>Banduia</taxon>
    </lineage>
</organism>
<keyword evidence="2" id="KW-0732">Signal</keyword>
<feature type="signal peptide" evidence="2">
    <location>
        <begin position="1"/>
        <end position="20"/>
    </location>
</feature>
<feature type="chain" id="PRO_5047179541" evidence="2">
    <location>
        <begin position="21"/>
        <end position="170"/>
    </location>
</feature>
<dbReference type="Pfam" id="PF00578">
    <property type="entry name" value="AhpC-TSA"/>
    <property type="match status" value="1"/>
</dbReference>
<accession>A0ABU2WGX8</accession>
<keyword evidence="5" id="KW-1185">Reference proteome</keyword>
<dbReference type="CDD" id="cd02966">
    <property type="entry name" value="TlpA_like_family"/>
    <property type="match status" value="1"/>
</dbReference>
<dbReference type="InterPro" id="IPR000866">
    <property type="entry name" value="AhpC/TSA"/>
</dbReference>
<proteinExistence type="predicted"/>
<evidence type="ECO:0000313" key="5">
    <source>
        <dbReference type="Proteomes" id="UP001254608"/>
    </source>
</evidence>
<dbReference type="InterPro" id="IPR036249">
    <property type="entry name" value="Thioredoxin-like_sf"/>
</dbReference>
<feature type="domain" description="Thioredoxin" evidence="3">
    <location>
        <begin position="22"/>
        <end position="168"/>
    </location>
</feature>
<sequence>MKVLKILGMLCALHGGSALAAATVGAVAPPAAGTALIGAQPLSLADYRGRWVLVDFWASWCGPCKLSLPALEELRQELKSGDDAERFEILAVNLDSNPALGRRFLERHPVSYPVLSDPDGSIAESWALPAMPTSYLIAPDGRVSQVHSGYRDGDQARLRTLLLDSLKDTP</sequence>
<gene>
    <name evidence="4" type="ORF">RM530_05860</name>
</gene>
<dbReference type="PROSITE" id="PS51352">
    <property type="entry name" value="THIOREDOXIN_2"/>
    <property type="match status" value="1"/>
</dbReference>
<dbReference type="PANTHER" id="PTHR42852">
    <property type="entry name" value="THIOL:DISULFIDE INTERCHANGE PROTEIN DSBE"/>
    <property type="match status" value="1"/>
</dbReference>
<evidence type="ECO:0000259" key="3">
    <source>
        <dbReference type="PROSITE" id="PS51352"/>
    </source>
</evidence>
<dbReference type="Proteomes" id="UP001254608">
    <property type="component" value="Unassembled WGS sequence"/>
</dbReference>
<dbReference type="SUPFAM" id="SSF52833">
    <property type="entry name" value="Thioredoxin-like"/>
    <property type="match status" value="1"/>
</dbReference>